<dbReference type="Proteomes" id="UP000436088">
    <property type="component" value="Unassembled WGS sequence"/>
</dbReference>
<comment type="caution">
    <text evidence="10">The sequence shown here is derived from an EMBL/GenBank/DDBJ whole genome shotgun (WGS) entry which is preliminary data.</text>
</comment>
<evidence type="ECO:0000256" key="5">
    <source>
        <dbReference type="ARBA" id="ARBA00020265"/>
    </source>
</evidence>
<dbReference type="Gene3D" id="3.40.50.300">
    <property type="entry name" value="P-loop containing nucleotide triphosphate hydrolases"/>
    <property type="match status" value="1"/>
</dbReference>
<keyword evidence="8" id="KW-0539">Nucleus</keyword>
<evidence type="ECO:0000313" key="11">
    <source>
        <dbReference type="Proteomes" id="UP000436088"/>
    </source>
</evidence>
<evidence type="ECO:0000256" key="2">
    <source>
        <dbReference type="ARBA" id="ARBA00004496"/>
    </source>
</evidence>
<protein>
    <recommendedName>
        <fullName evidence="5">Elongator complex protein 4</fullName>
    </recommendedName>
</protein>
<comment type="pathway">
    <text evidence="3">tRNA modification; 5-methoxycarbonylmethyl-2-thiouridine-tRNA biosynthesis.</text>
</comment>
<dbReference type="GO" id="GO:0002098">
    <property type="term" value="P:tRNA wobble uridine modification"/>
    <property type="evidence" value="ECO:0007669"/>
    <property type="project" value="InterPro"/>
</dbReference>
<reference evidence="10" key="1">
    <citation type="submission" date="2019-09" db="EMBL/GenBank/DDBJ databases">
        <title>Draft genome information of white flower Hibiscus syriacus.</title>
        <authorList>
            <person name="Kim Y.-M."/>
        </authorList>
    </citation>
    <scope>NUCLEOTIDE SEQUENCE [LARGE SCALE GENOMIC DNA]</scope>
    <source>
        <strain evidence="10">YM2019G1</strain>
    </source>
</reference>
<feature type="compositionally biased region" description="Acidic residues" evidence="9">
    <location>
        <begin position="43"/>
        <end position="63"/>
    </location>
</feature>
<evidence type="ECO:0000313" key="10">
    <source>
        <dbReference type="EMBL" id="KAE8729835.1"/>
    </source>
</evidence>
<dbReference type="PANTHER" id="PTHR12896:SF1">
    <property type="entry name" value="ELONGATOR COMPLEX PROTEIN 4"/>
    <property type="match status" value="1"/>
</dbReference>
<dbReference type="EMBL" id="VEPZ02000213">
    <property type="protein sequence ID" value="KAE8729835.1"/>
    <property type="molecule type" value="Genomic_DNA"/>
</dbReference>
<dbReference type="GO" id="GO:0005737">
    <property type="term" value="C:cytoplasm"/>
    <property type="evidence" value="ECO:0007669"/>
    <property type="project" value="UniProtKB-SubCell"/>
</dbReference>
<keyword evidence="7" id="KW-0819">tRNA processing</keyword>
<evidence type="ECO:0000256" key="6">
    <source>
        <dbReference type="ARBA" id="ARBA00022490"/>
    </source>
</evidence>
<comment type="subcellular location">
    <subcellularLocation>
        <location evidence="2">Cytoplasm</location>
    </subcellularLocation>
    <subcellularLocation>
        <location evidence="1">Nucleus</location>
    </subcellularLocation>
</comment>
<feature type="compositionally biased region" description="Basic and acidic residues" evidence="9">
    <location>
        <begin position="64"/>
        <end position="75"/>
    </location>
</feature>
<dbReference type="AlphaFoldDB" id="A0A6A3CKC5"/>
<proteinExistence type="inferred from homology"/>
<organism evidence="10 11">
    <name type="scientific">Hibiscus syriacus</name>
    <name type="common">Rose of Sharon</name>
    <dbReference type="NCBI Taxonomy" id="106335"/>
    <lineage>
        <taxon>Eukaryota</taxon>
        <taxon>Viridiplantae</taxon>
        <taxon>Streptophyta</taxon>
        <taxon>Embryophyta</taxon>
        <taxon>Tracheophyta</taxon>
        <taxon>Spermatophyta</taxon>
        <taxon>Magnoliopsida</taxon>
        <taxon>eudicotyledons</taxon>
        <taxon>Gunneridae</taxon>
        <taxon>Pentapetalae</taxon>
        <taxon>rosids</taxon>
        <taxon>malvids</taxon>
        <taxon>Malvales</taxon>
        <taxon>Malvaceae</taxon>
        <taxon>Malvoideae</taxon>
        <taxon>Hibiscus</taxon>
    </lineage>
</organism>
<evidence type="ECO:0000256" key="7">
    <source>
        <dbReference type="ARBA" id="ARBA00022694"/>
    </source>
</evidence>
<dbReference type="Pfam" id="PF05625">
    <property type="entry name" value="PAXNEB"/>
    <property type="match status" value="1"/>
</dbReference>
<dbReference type="InterPro" id="IPR008728">
    <property type="entry name" value="Elongator_complex_protein_4"/>
</dbReference>
<dbReference type="InterPro" id="IPR027417">
    <property type="entry name" value="P-loop_NTPase"/>
</dbReference>
<evidence type="ECO:0000256" key="1">
    <source>
        <dbReference type="ARBA" id="ARBA00004123"/>
    </source>
</evidence>
<dbReference type="GO" id="GO:0033588">
    <property type="term" value="C:elongator holoenzyme complex"/>
    <property type="evidence" value="ECO:0007669"/>
    <property type="project" value="InterPro"/>
</dbReference>
<evidence type="ECO:0000256" key="4">
    <source>
        <dbReference type="ARBA" id="ARBA00007573"/>
    </source>
</evidence>
<evidence type="ECO:0000256" key="3">
    <source>
        <dbReference type="ARBA" id="ARBA00005043"/>
    </source>
</evidence>
<feature type="region of interest" description="Disordered" evidence="9">
    <location>
        <begin position="35"/>
        <end position="75"/>
    </location>
</feature>
<accession>A0A6A3CKC5</accession>
<keyword evidence="6" id="KW-0963">Cytoplasm</keyword>
<dbReference type="UniPathway" id="UPA00988"/>
<name>A0A6A3CKC5_HIBSY</name>
<dbReference type="GO" id="GO:0008023">
    <property type="term" value="C:transcription elongation factor complex"/>
    <property type="evidence" value="ECO:0007669"/>
    <property type="project" value="TreeGrafter"/>
</dbReference>
<evidence type="ECO:0000256" key="8">
    <source>
        <dbReference type="ARBA" id="ARBA00023242"/>
    </source>
</evidence>
<evidence type="ECO:0000256" key="9">
    <source>
        <dbReference type="SAM" id="MobiDB-lite"/>
    </source>
</evidence>
<keyword evidence="11" id="KW-1185">Reference proteome</keyword>
<comment type="similarity">
    <text evidence="4">Belongs to the ELP4 family.</text>
</comment>
<gene>
    <name evidence="10" type="ORF">F3Y22_tig00003151pilonHSYRG00076</name>
</gene>
<dbReference type="PANTHER" id="PTHR12896">
    <property type="entry name" value="PAX6 NEIGHBOR PROTEIN PAXNEB"/>
    <property type="match status" value="1"/>
</dbReference>
<sequence length="472" mass="53314">MEEEVRSTVDIEDVRREVEIMKHLVMELCEGDKAKIEGGTKDDGEDEDEYEDDDGNGDEDGDDEEKRGTDDEKQIEEKVVQSKKAVTTLCVGFDNFSDPHKASLHCLAFCFLIVATAMATAKIRRSSFFRNLSTAAPSLGPGLMCGPNGMVFLSSGIHDLDKVLGGGFLLGSLVMVMEDAEEPHHMLLLRNFMAQGLVHDQPLLYASPARDLRGFLGILPSPAVSKDDKSREPDPNQEKGLRIAWQYKKYFSENHLTFDGQRDGKREYSNEFDLRKPLERHLINGQHIDYVSIQGFSDLSTLQDRCATFLSQSPQNDGIIFVLVVSLSNHFVLYSVRIPTWIGICLTTIRSLKSMVQSLNSVAIITFPPSFLSPFLCKRWQHMADTLLSVKAIQDEDKKLALLLTGYQDMVGFLNVHKVARINTQVQNLLVYPPEHVIFGDYVYELWDEETIRKILDHVSMFQESKNNDDLI</sequence>